<dbReference type="EMBL" id="FOVR01000011">
    <property type="protein sequence ID" value="SFO72537.1"/>
    <property type="molecule type" value="Genomic_DNA"/>
</dbReference>
<proteinExistence type="predicted"/>
<keyword evidence="2" id="KW-1185">Reference proteome</keyword>
<accession>A0A1I5JI98</accession>
<dbReference type="Proteomes" id="UP000199236">
    <property type="component" value="Unassembled WGS sequence"/>
</dbReference>
<protein>
    <submittedName>
        <fullName evidence="1">Uncharacterized protein</fullName>
    </submittedName>
</protein>
<dbReference type="AlphaFoldDB" id="A0A1I5JI98"/>
<name>A0A1I5JI98_9HYPH</name>
<gene>
    <name evidence="1" type="ORF">SAMN04488056_111181</name>
</gene>
<sequence>MGRSSYSGGSTIVKLGRTGTNWGGESSEFHIAKNAIEKKTKYSVTVCMKLKRVEKKKSFKGYMSWYMKNCAKAHFEGKSFPVIDKHYQSLFPRRADEINQFILNSVIFQKALRKLIPTPPQKAPTSKRGMRTRVRNAEKKFAERCARCDFFGDKYPKLQSVLKENLTDHQQTRFVETIKQHPNYKLRMKALKKDPPIRAPNKVEREKMLSKLIVEKKKH</sequence>
<dbReference type="RefSeq" id="WP_139229313.1">
    <property type="nucleotide sequence ID" value="NZ_FOVR01000011.1"/>
</dbReference>
<organism evidence="1 2">
    <name type="scientific">Cohaesibacter marisflavi</name>
    <dbReference type="NCBI Taxonomy" id="655353"/>
    <lineage>
        <taxon>Bacteria</taxon>
        <taxon>Pseudomonadati</taxon>
        <taxon>Pseudomonadota</taxon>
        <taxon>Alphaproteobacteria</taxon>
        <taxon>Hyphomicrobiales</taxon>
        <taxon>Cohaesibacteraceae</taxon>
    </lineage>
</organism>
<evidence type="ECO:0000313" key="2">
    <source>
        <dbReference type="Proteomes" id="UP000199236"/>
    </source>
</evidence>
<reference evidence="1 2" key="1">
    <citation type="submission" date="2016-10" db="EMBL/GenBank/DDBJ databases">
        <authorList>
            <person name="de Groot N.N."/>
        </authorList>
    </citation>
    <scope>NUCLEOTIDE SEQUENCE [LARGE SCALE GENOMIC DNA]</scope>
    <source>
        <strain evidence="1 2">CGMCC 1.9157</strain>
    </source>
</reference>
<evidence type="ECO:0000313" key="1">
    <source>
        <dbReference type="EMBL" id="SFO72537.1"/>
    </source>
</evidence>